<feature type="compositionally biased region" description="Basic and acidic residues" evidence="9">
    <location>
        <begin position="978"/>
        <end position="991"/>
    </location>
</feature>
<dbReference type="InterPro" id="IPR050494">
    <property type="entry name" value="Ser_Thr_dual-spec_kinase"/>
</dbReference>
<dbReference type="GO" id="GO:0005524">
    <property type="term" value="F:ATP binding"/>
    <property type="evidence" value="ECO:0007669"/>
    <property type="project" value="UniProtKB-UniRule"/>
</dbReference>
<keyword evidence="2" id="KW-0723">Serine/threonine-protein kinase</keyword>
<comment type="caution">
    <text evidence="11">The sequence shown here is derived from an EMBL/GenBank/DDBJ whole genome shotgun (WGS) entry which is preliminary data.</text>
</comment>
<dbReference type="Pfam" id="PF00069">
    <property type="entry name" value="Pkinase"/>
    <property type="match status" value="1"/>
</dbReference>
<evidence type="ECO:0000256" key="4">
    <source>
        <dbReference type="ARBA" id="ARBA00022741"/>
    </source>
</evidence>
<dbReference type="Gene3D" id="1.10.510.10">
    <property type="entry name" value="Transferase(Phosphotransferase) domain 1"/>
    <property type="match status" value="1"/>
</dbReference>
<name>A0A1J8QBY0_9AGAM</name>
<dbReference type="OrthoDB" id="9332038at2759"/>
<keyword evidence="5" id="KW-0418">Kinase</keyword>
<evidence type="ECO:0000256" key="8">
    <source>
        <dbReference type="PROSITE-ProRule" id="PRU10141"/>
    </source>
</evidence>
<dbReference type="EMBL" id="LVVM01001166">
    <property type="protein sequence ID" value="OJA19158.1"/>
    <property type="molecule type" value="Genomic_DNA"/>
</dbReference>
<dbReference type="SUPFAM" id="SSF56112">
    <property type="entry name" value="Protein kinase-like (PK-like)"/>
    <property type="match status" value="1"/>
</dbReference>
<feature type="compositionally biased region" description="Acidic residues" evidence="9">
    <location>
        <begin position="240"/>
        <end position="253"/>
    </location>
</feature>
<feature type="compositionally biased region" description="Basic residues" evidence="9">
    <location>
        <begin position="538"/>
        <end position="547"/>
    </location>
</feature>
<evidence type="ECO:0000256" key="7">
    <source>
        <dbReference type="ARBA" id="ARBA00023596"/>
    </source>
</evidence>
<feature type="compositionally biased region" description="Basic residues" evidence="9">
    <location>
        <begin position="224"/>
        <end position="236"/>
    </location>
</feature>
<dbReference type="SMART" id="SM00220">
    <property type="entry name" value="S_TKc"/>
    <property type="match status" value="1"/>
</dbReference>
<evidence type="ECO:0000256" key="9">
    <source>
        <dbReference type="SAM" id="MobiDB-lite"/>
    </source>
</evidence>
<dbReference type="PROSITE" id="PS00108">
    <property type="entry name" value="PROTEIN_KINASE_ST"/>
    <property type="match status" value="1"/>
</dbReference>
<dbReference type="PANTHER" id="PTHR24058:SF103">
    <property type="entry name" value="SERINE_THREONINE-PROTEIN KINASE PRP4 HOMOLOG"/>
    <property type="match status" value="1"/>
</dbReference>
<feature type="compositionally biased region" description="Basic and acidic residues" evidence="9">
    <location>
        <begin position="281"/>
        <end position="297"/>
    </location>
</feature>
<dbReference type="CDD" id="cd11655">
    <property type="entry name" value="rap1_myb-like"/>
    <property type="match status" value="1"/>
</dbReference>
<feature type="compositionally biased region" description="Basic and acidic residues" evidence="9">
    <location>
        <begin position="360"/>
        <end position="369"/>
    </location>
</feature>
<feature type="region of interest" description="Disordered" evidence="9">
    <location>
        <begin position="907"/>
        <end position="1014"/>
    </location>
</feature>
<evidence type="ECO:0000256" key="1">
    <source>
        <dbReference type="ARBA" id="ARBA00012513"/>
    </source>
</evidence>
<evidence type="ECO:0000256" key="6">
    <source>
        <dbReference type="ARBA" id="ARBA00022840"/>
    </source>
</evidence>
<feature type="compositionally biased region" description="Basic and acidic residues" evidence="9">
    <location>
        <begin position="693"/>
        <end position="712"/>
    </location>
</feature>
<keyword evidence="3" id="KW-0808">Transferase</keyword>
<dbReference type="PROSITE" id="PS00107">
    <property type="entry name" value="PROTEIN_KINASE_ATP"/>
    <property type="match status" value="1"/>
</dbReference>
<dbReference type="InterPro" id="IPR044092">
    <property type="entry name" value="STKc_PRP4"/>
</dbReference>
<organism evidence="11 12">
    <name type="scientific">Rhizopogon vesiculosus</name>
    <dbReference type="NCBI Taxonomy" id="180088"/>
    <lineage>
        <taxon>Eukaryota</taxon>
        <taxon>Fungi</taxon>
        <taxon>Dikarya</taxon>
        <taxon>Basidiomycota</taxon>
        <taxon>Agaricomycotina</taxon>
        <taxon>Agaricomycetes</taxon>
        <taxon>Agaricomycetidae</taxon>
        <taxon>Boletales</taxon>
        <taxon>Suillineae</taxon>
        <taxon>Rhizopogonaceae</taxon>
        <taxon>Rhizopogon</taxon>
    </lineage>
</organism>
<dbReference type="Gene3D" id="1.10.10.60">
    <property type="entry name" value="Homeodomain-like"/>
    <property type="match status" value="1"/>
</dbReference>
<comment type="similarity">
    <text evidence="7">Belongs to the protein kinase superfamily. CMGC Ser/Thr protein kinase family.</text>
</comment>
<evidence type="ECO:0000256" key="5">
    <source>
        <dbReference type="ARBA" id="ARBA00022777"/>
    </source>
</evidence>
<evidence type="ECO:0000256" key="3">
    <source>
        <dbReference type="ARBA" id="ARBA00022679"/>
    </source>
</evidence>
<dbReference type="GO" id="GO:0004674">
    <property type="term" value="F:protein serine/threonine kinase activity"/>
    <property type="evidence" value="ECO:0007669"/>
    <property type="project" value="UniProtKB-KW"/>
</dbReference>
<evidence type="ECO:0000313" key="11">
    <source>
        <dbReference type="EMBL" id="OJA19158.1"/>
    </source>
</evidence>
<accession>A0A1J8QBY0</accession>
<evidence type="ECO:0000259" key="10">
    <source>
        <dbReference type="PROSITE" id="PS50011"/>
    </source>
</evidence>
<feature type="compositionally biased region" description="Basic and acidic residues" evidence="9">
    <location>
        <begin position="956"/>
        <end position="966"/>
    </location>
</feature>
<dbReference type="EC" id="2.7.11.1" evidence="1"/>
<dbReference type="GO" id="GO:0045292">
    <property type="term" value="P:mRNA cis splicing, via spliceosome"/>
    <property type="evidence" value="ECO:0007669"/>
    <property type="project" value="InterPro"/>
</dbReference>
<dbReference type="PROSITE" id="PS50011">
    <property type="entry name" value="PROTEIN_KINASE_DOM"/>
    <property type="match status" value="1"/>
</dbReference>
<dbReference type="FunFam" id="1.10.510.10:FF:000078">
    <property type="entry name" value="Serine/threonine-protein kinase PRP4 homolog"/>
    <property type="match status" value="1"/>
</dbReference>
<feature type="region of interest" description="Disordered" evidence="9">
    <location>
        <begin position="446"/>
        <end position="886"/>
    </location>
</feature>
<sequence length="1393" mass="157054">MPPVAPARRSRSTESDAEDAIFVRDGYPVSFFFHASIRAGRDILKQEITRYGGEICEDEKEADVIIVDEEADIEHIRRRFYRSPLLWQQRVFIEPRKFIRRCIRVGKYEHIRPPRQGMPGARPGSRVGRIRVPFNDDDDDNLAYYIATVIPDAADGGRMGNSLYRTLTEELALEPEYTWATRHTWHSWRERYKNNTRYFDLRIAAHVAQLKNVSHGFGHDPRSHRYRRGKLVRGARRAWEEEEEEEEEEEGEGDRELGQRDVGGAGPEDLDNQVPGGVPQIHEEVERAENIPDHRTGPAEQQLRRRRRDDPDTSQREILSGESPQKRQRVDDRASRSGSRASPVEKGRRASGHGRPSRNSNEKDQRSPDEGSDDAFAQEALDGAAGFDIDQMPELYEPQLRQPEIPEAQPDGPLATQQTLVNSPANVRSRSAVRTRFTAEVVLAAPMSSQATVVAQPLRAAQMPPSRRGRAEREVNPVAEAPTPTADAQSSRQVRNTRPSSKSRGLQHAVAPSDAPYRHTRARSRSVDLPLQSAPPSRSRRVVSAKVKSKEKELEEVPEEDAEHNIHKGSASPVRISEKPVSSTPPELSLNVRAAENEAHSAGRSKKSSGGAQIPTHLPETLQEEEDVQNLLEGPSLFTDDEALSDKSSHRGRQEFSVNSSSDEPSDSDDASTHRNLQQTPEPLSEVSESDEPQEHNGSKRSWEGHGEAESHLHKRHRDGHRDWRDVHLRSPSDKRSKPSSSRRDSVDKRERGRSREDARRPSEHTRDLDRERDRRDGRDRERVRERDRDRDREHRRREDDRRDDHRRRTSPRNHRSPAPSNGHSHQAKDYSDREEGEISPARSPRPASPTPSTRAPSEVTHIQKPVQPPAPPQPDPELDLEADTAAVEEAARAVRRARRQAILARYSGVASADKSISPSPGPSSAVQPPQPVASVSDTLQPHSAVDTSVGSTTQARHDSISKRDSASPQPDDGIFELAKDKDDEDVRAKMQDGAPDQISAADYDPSLDRREDEQRRVLKDEPMNVETIEEEEEEEDDVDDMFAVALTVKKSKKVRKVVKQAAPALITTTLDSASDPEGYYQVILGEQLDGGRYQVFSSLGKGMFANVVRARVLQEGETGKEVAIKIIRSQESMHRAGLKEVQILNKLKQADPEDKKHIVRLERTFEHRGHLCIVFESMSMNLRDVVKRFGKDVGLNIKAVRAYAHQLFLALSLLKKANIMHADIKPDNILVNEQKTLLKLCDLGSASDASENDITPYLVSRFYRAPEIILGVPYDPALDIWSIGCTLYELYTGKILFPGRSNNQMLLLMMELKGRFNTKMIKKAKFGEMYFDEMGGFESVETDRVTGANVVRKVHISKPSRDLRARLMPPASVKMKDDEMKLLTSFIDLLDK</sequence>
<feature type="compositionally biased region" description="Basic residues" evidence="9">
    <location>
        <begin position="805"/>
        <end position="816"/>
    </location>
</feature>
<evidence type="ECO:0000256" key="2">
    <source>
        <dbReference type="ARBA" id="ARBA00022527"/>
    </source>
</evidence>
<feature type="compositionally biased region" description="Pro residues" evidence="9">
    <location>
        <begin position="867"/>
        <end position="876"/>
    </location>
</feature>
<keyword evidence="12" id="KW-1185">Reference proteome</keyword>
<feature type="compositionally biased region" description="Basic and acidic residues" evidence="9">
    <location>
        <begin position="644"/>
        <end position="654"/>
    </location>
</feature>
<dbReference type="Gene3D" id="3.30.200.20">
    <property type="entry name" value="Phosphorylase Kinase, domain 1"/>
    <property type="match status" value="1"/>
</dbReference>
<gene>
    <name evidence="11" type="ORF">AZE42_05386</name>
</gene>
<feature type="region of interest" description="Disordered" evidence="9">
    <location>
        <begin position="216"/>
        <end position="433"/>
    </location>
</feature>
<keyword evidence="4 8" id="KW-0547">Nucleotide-binding</keyword>
<dbReference type="InterPro" id="IPR009057">
    <property type="entry name" value="Homeodomain-like_sf"/>
</dbReference>
<dbReference type="InterPro" id="IPR017441">
    <property type="entry name" value="Protein_kinase_ATP_BS"/>
</dbReference>
<feature type="compositionally biased region" description="Low complexity" evidence="9">
    <location>
        <begin position="840"/>
        <end position="858"/>
    </location>
</feature>
<feature type="compositionally biased region" description="Polar residues" evidence="9">
    <location>
        <begin position="486"/>
        <end position="504"/>
    </location>
</feature>
<protein>
    <recommendedName>
        <fullName evidence="1">non-specific serine/threonine protein kinase</fullName>
        <ecNumber evidence="1">2.7.11.1</ecNumber>
    </recommendedName>
</protein>
<dbReference type="SUPFAM" id="SSF46689">
    <property type="entry name" value="Homeodomain-like"/>
    <property type="match status" value="1"/>
</dbReference>
<dbReference type="InterPro" id="IPR011009">
    <property type="entry name" value="Kinase-like_dom_sf"/>
</dbReference>
<feature type="compositionally biased region" description="Basic and acidic residues" evidence="9">
    <location>
        <begin position="720"/>
        <end position="804"/>
    </location>
</feature>
<proteinExistence type="inferred from homology"/>
<reference evidence="11 12" key="1">
    <citation type="submission" date="2016-03" db="EMBL/GenBank/DDBJ databases">
        <title>Comparative genomics of the ectomycorrhizal sister species Rhizopogon vinicolor and Rhizopogon vesiculosus (Basidiomycota: Boletales) reveals a divergence of the mating type B locus.</title>
        <authorList>
            <person name="Mujic A.B."/>
            <person name="Kuo A."/>
            <person name="Tritt A."/>
            <person name="Lipzen A."/>
            <person name="Chen C."/>
            <person name="Johnson J."/>
            <person name="Sharma A."/>
            <person name="Barry K."/>
            <person name="Grigoriev I.V."/>
            <person name="Spatafora J.W."/>
        </authorList>
    </citation>
    <scope>NUCLEOTIDE SEQUENCE [LARGE SCALE GENOMIC DNA]</scope>
    <source>
        <strain evidence="11 12">AM-OR11-056</strain>
    </source>
</reference>
<dbReference type="Proteomes" id="UP000183567">
    <property type="component" value="Unassembled WGS sequence"/>
</dbReference>
<dbReference type="InterPro" id="IPR008271">
    <property type="entry name" value="Ser/Thr_kinase_AS"/>
</dbReference>
<dbReference type="PANTHER" id="PTHR24058">
    <property type="entry name" value="DUAL SPECIFICITY PROTEIN KINASE"/>
    <property type="match status" value="1"/>
</dbReference>
<feature type="compositionally biased region" description="Polar residues" evidence="9">
    <location>
        <begin position="415"/>
        <end position="429"/>
    </location>
</feature>
<dbReference type="CDD" id="cd14135">
    <property type="entry name" value="STKc_PRP4"/>
    <property type="match status" value="1"/>
</dbReference>
<feature type="compositionally biased region" description="Polar residues" evidence="9">
    <location>
        <begin position="915"/>
        <end position="955"/>
    </location>
</feature>
<dbReference type="InterPro" id="IPR000719">
    <property type="entry name" value="Prot_kinase_dom"/>
</dbReference>
<dbReference type="STRING" id="180088.A0A1J8QBY0"/>
<keyword evidence="6 8" id="KW-0067">ATP-binding</keyword>
<feature type="domain" description="Protein kinase" evidence="10">
    <location>
        <begin position="1094"/>
        <end position="1393"/>
    </location>
</feature>
<feature type="binding site" evidence="8">
    <location>
        <position position="1126"/>
    </location>
    <ligand>
        <name>ATP</name>
        <dbReference type="ChEBI" id="CHEBI:30616"/>
    </ligand>
</feature>
<feature type="compositionally biased region" description="Basic and acidic residues" evidence="9">
    <location>
        <begin position="324"/>
        <end position="335"/>
    </location>
</feature>
<evidence type="ECO:0000313" key="12">
    <source>
        <dbReference type="Proteomes" id="UP000183567"/>
    </source>
</evidence>